<evidence type="ECO:0000313" key="2">
    <source>
        <dbReference type="Proteomes" id="UP001303222"/>
    </source>
</evidence>
<protein>
    <submittedName>
        <fullName evidence="1">Uncharacterized protein</fullName>
    </submittedName>
</protein>
<comment type="caution">
    <text evidence="1">The sequence shown here is derived from an EMBL/GenBank/DDBJ whole genome shotgun (WGS) entry which is preliminary data.</text>
</comment>
<evidence type="ECO:0000313" key="1">
    <source>
        <dbReference type="EMBL" id="KAK3947779.1"/>
    </source>
</evidence>
<organism evidence="1 2">
    <name type="scientific">Pseudoneurospora amorphoporcata</name>
    <dbReference type="NCBI Taxonomy" id="241081"/>
    <lineage>
        <taxon>Eukaryota</taxon>
        <taxon>Fungi</taxon>
        <taxon>Dikarya</taxon>
        <taxon>Ascomycota</taxon>
        <taxon>Pezizomycotina</taxon>
        <taxon>Sordariomycetes</taxon>
        <taxon>Sordariomycetidae</taxon>
        <taxon>Sordariales</taxon>
        <taxon>Sordariaceae</taxon>
        <taxon>Pseudoneurospora</taxon>
    </lineage>
</organism>
<name>A0AAN6SBQ8_9PEZI</name>
<proteinExistence type="predicted"/>
<dbReference type="EMBL" id="MU859314">
    <property type="protein sequence ID" value="KAK3947779.1"/>
    <property type="molecule type" value="Genomic_DNA"/>
</dbReference>
<reference evidence="1" key="1">
    <citation type="journal article" date="2023" name="Mol. Phylogenet. Evol.">
        <title>Genome-scale phylogeny and comparative genomics of the fungal order Sordariales.</title>
        <authorList>
            <person name="Hensen N."/>
            <person name="Bonometti L."/>
            <person name="Westerberg I."/>
            <person name="Brannstrom I.O."/>
            <person name="Guillou S."/>
            <person name="Cros-Aarteil S."/>
            <person name="Calhoun S."/>
            <person name="Haridas S."/>
            <person name="Kuo A."/>
            <person name="Mondo S."/>
            <person name="Pangilinan J."/>
            <person name="Riley R."/>
            <person name="LaButti K."/>
            <person name="Andreopoulos B."/>
            <person name="Lipzen A."/>
            <person name="Chen C."/>
            <person name="Yan M."/>
            <person name="Daum C."/>
            <person name="Ng V."/>
            <person name="Clum A."/>
            <person name="Steindorff A."/>
            <person name="Ohm R.A."/>
            <person name="Martin F."/>
            <person name="Silar P."/>
            <person name="Natvig D.O."/>
            <person name="Lalanne C."/>
            <person name="Gautier V."/>
            <person name="Ament-Velasquez S.L."/>
            <person name="Kruys A."/>
            <person name="Hutchinson M.I."/>
            <person name="Powell A.J."/>
            <person name="Barry K."/>
            <person name="Miller A.N."/>
            <person name="Grigoriev I.V."/>
            <person name="Debuchy R."/>
            <person name="Gladieux P."/>
            <person name="Hiltunen Thoren M."/>
            <person name="Johannesson H."/>
        </authorList>
    </citation>
    <scope>NUCLEOTIDE SEQUENCE</scope>
    <source>
        <strain evidence="1">CBS 626.80</strain>
    </source>
</reference>
<gene>
    <name evidence="1" type="ORF">QBC32DRAFT_328306</name>
</gene>
<reference evidence="1" key="2">
    <citation type="submission" date="2023-06" db="EMBL/GenBank/DDBJ databases">
        <authorList>
            <consortium name="Lawrence Berkeley National Laboratory"/>
            <person name="Mondo S.J."/>
            <person name="Hensen N."/>
            <person name="Bonometti L."/>
            <person name="Westerberg I."/>
            <person name="Brannstrom I.O."/>
            <person name="Guillou S."/>
            <person name="Cros-Aarteil S."/>
            <person name="Calhoun S."/>
            <person name="Haridas S."/>
            <person name="Kuo A."/>
            <person name="Pangilinan J."/>
            <person name="Riley R."/>
            <person name="Labutti K."/>
            <person name="Andreopoulos B."/>
            <person name="Lipzen A."/>
            <person name="Chen C."/>
            <person name="Yanf M."/>
            <person name="Daum C."/>
            <person name="Ng V."/>
            <person name="Clum A."/>
            <person name="Steindorff A."/>
            <person name="Ohm R."/>
            <person name="Martin F."/>
            <person name="Silar P."/>
            <person name="Natvig D."/>
            <person name="Lalanne C."/>
            <person name="Gautier V."/>
            <person name="Ament-Velasquez S.L."/>
            <person name="Kruys A."/>
            <person name="Hutchinson M.I."/>
            <person name="Powell A.J."/>
            <person name="Barry K."/>
            <person name="Miller A.N."/>
            <person name="Grigoriev I.V."/>
            <person name="Debuchy R."/>
            <person name="Gladieux P."/>
            <person name="Thoren M.H."/>
            <person name="Johannesson H."/>
        </authorList>
    </citation>
    <scope>NUCLEOTIDE SEQUENCE</scope>
    <source>
        <strain evidence="1">CBS 626.80</strain>
    </source>
</reference>
<sequence>MGATEEVPLDVNTLFERVNNFVSVRDRMTLSNFLNPEDENEVPHEPKTADDVLHAVISDWQVENGKKKAAEEEEDDRNVPLPLTLTSKEVVKYMGDILD</sequence>
<accession>A0AAN6SBQ8</accession>
<dbReference type="AlphaFoldDB" id="A0AAN6SBQ8"/>
<keyword evidence="2" id="KW-1185">Reference proteome</keyword>
<dbReference type="Proteomes" id="UP001303222">
    <property type="component" value="Unassembled WGS sequence"/>
</dbReference>